<evidence type="ECO:0000313" key="2">
    <source>
        <dbReference type="Proteomes" id="UP000092018"/>
    </source>
</evidence>
<sequence>MSEDVMRRATAGDASASWEVFNRYEKDANQFGLTAMEAYPFLKYAAQQGHLSAMRRLGVILTGNDFGEPDYCASIEYLESFIKRTTGMPEYEEQIKSALYFLCAAYEGYGDVRCASNYYGRFKALVEGDDRYDHMVLEV</sequence>
<dbReference type="SUPFAM" id="SSF81901">
    <property type="entry name" value="HCP-like"/>
    <property type="match status" value="1"/>
</dbReference>
<accession>A0AAN0XZZ2</accession>
<dbReference type="InterPro" id="IPR011990">
    <property type="entry name" value="TPR-like_helical_dom_sf"/>
</dbReference>
<dbReference type="Gene3D" id="1.25.40.10">
    <property type="entry name" value="Tetratricopeptide repeat domain"/>
    <property type="match status" value="1"/>
</dbReference>
<evidence type="ECO:0008006" key="3">
    <source>
        <dbReference type="Google" id="ProtNLM"/>
    </source>
</evidence>
<organism evidence="1 2">
    <name type="scientific">Vibrio breoganii</name>
    <dbReference type="NCBI Taxonomy" id="553239"/>
    <lineage>
        <taxon>Bacteria</taxon>
        <taxon>Pseudomonadati</taxon>
        <taxon>Pseudomonadota</taxon>
        <taxon>Gammaproteobacteria</taxon>
        <taxon>Vibrionales</taxon>
        <taxon>Vibrionaceae</taxon>
        <taxon>Vibrio</taxon>
    </lineage>
</organism>
<dbReference type="EMBL" id="CP016179">
    <property type="protein sequence ID" value="ANO35582.1"/>
    <property type="molecule type" value="Genomic_DNA"/>
</dbReference>
<name>A0AAN0XZZ2_9VIBR</name>
<evidence type="ECO:0000313" key="1">
    <source>
        <dbReference type="EMBL" id="ANO35582.1"/>
    </source>
</evidence>
<dbReference type="AlphaFoldDB" id="A0AAN0XZZ2"/>
<dbReference type="RefSeq" id="WP_065211341.1">
    <property type="nucleotide sequence ID" value="NZ_CP016179.1"/>
</dbReference>
<keyword evidence="1" id="KW-0614">Plasmid</keyword>
<dbReference type="KEGG" id="vbr:A6E01_20430"/>
<gene>
    <name evidence="1" type="ORF">A6E01_20430</name>
</gene>
<dbReference type="Proteomes" id="UP000092018">
    <property type="component" value="Plasmid unnamed1"/>
</dbReference>
<protein>
    <recommendedName>
        <fullName evidence="3">Sel1 repeat family protein</fullName>
    </recommendedName>
</protein>
<geneLocation type="plasmid" evidence="1 2">
    <name>unnamed1</name>
</geneLocation>
<reference evidence="1 2" key="1">
    <citation type="submission" date="2016-06" db="EMBL/GenBank/DDBJ databases">
        <title>Adaptive Radiation by Waves of Gene Transfer Leads to Fine-Scale Resource Partitioning in Marine Microbes.</title>
        <authorList>
            <person name="Hehemann J.-H."/>
            <person name="Arevalo P."/>
            <person name="Datta M.S."/>
            <person name="Yu X."/>
            <person name="Corzett C."/>
            <person name="Henschel A."/>
            <person name="Preheim S.P."/>
            <person name="Timberlake S."/>
            <person name="Alm E.J."/>
            <person name="Polz M.F."/>
        </authorList>
    </citation>
    <scope>NUCLEOTIDE SEQUENCE [LARGE SCALE GENOMIC DNA]</scope>
    <source>
        <strain evidence="1 2">FF50</strain>
        <plasmid evidence="1 2">unnamed1</plasmid>
    </source>
</reference>
<proteinExistence type="predicted"/>